<evidence type="ECO:0000313" key="1">
    <source>
        <dbReference type="EMBL" id="KAK9222203.1"/>
    </source>
</evidence>
<comment type="caution">
    <text evidence="1">The sequence shown here is derived from an EMBL/GenBank/DDBJ whole genome shotgun (WGS) entry which is preliminary data.</text>
</comment>
<reference evidence="1 2" key="1">
    <citation type="submission" date="2024-05" db="EMBL/GenBank/DDBJ databases">
        <title>Haplotype-resolved chromosome-level genome assembly of Huyou (Citrus changshanensis).</title>
        <authorList>
            <person name="Miao C."/>
            <person name="Chen W."/>
            <person name="Wu Y."/>
            <person name="Wang L."/>
            <person name="Zhao S."/>
            <person name="Grierson D."/>
            <person name="Xu C."/>
            <person name="Chen K."/>
        </authorList>
    </citation>
    <scope>NUCLEOTIDE SEQUENCE [LARGE SCALE GENOMIC DNA]</scope>
    <source>
        <strain evidence="1">01-14</strain>
        <tissue evidence="1">Leaf</tissue>
    </source>
</reference>
<evidence type="ECO:0000313" key="2">
    <source>
        <dbReference type="Proteomes" id="UP001428341"/>
    </source>
</evidence>
<sequence>MPRYKKTASRLKDPSRFQSYHAEEKYEEFIEPRRILEEKGFQFPNQLTGIVQTIHNVVAKRGWLEFCNHPRDHVLPVVKEFYANLQEGVCHRQARKCTIRNTPYDKMPNPSEVVDDKVYLAIDYPDYAGVSDSTVMCNVYDLSFLCGMLRR</sequence>
<dbReference type="AlphaFoldDB" id="A0AAP0MRZ7"/>
<name>A0AAP0MRZ7_9ROSI</name>
<proteinExistence type="predicted"/>
<dbReference type="Proteomes" id="UP001428341">
    <property type="component" value="Unassembled WGS sequence"/>
</dbReference>
<keyword evidence="2" id="KW-1185">Reference proteome</keyword>
<dbReference type="EMBL" id="JBCGBO010000002">
    <property type="protein sequence ID" value="KAK9222203.1"/>
    <property type="molecule type" value="Genomic_DNA"/>
</dbReference>
<protein>
    <submittedName>
        <fullName evidence="1">Uncharacterized protein</fullName>
    </submittedName>
</protein>
<organism evidence="1 2">
    <name type="scientific">Citrus x changshan-huyou</name>
    <dbReference type="NCBI Taxonomy" id="2935761"/>
    <lineage>
        <taxon>Eukaryota</taxon>
        <taxon>Viridiplantae</taxon>
        <taxon>Streptophyta</taxon>
        <taxon>Embryophyta</taxon>
        <taxon>Tracheophyta</taxon>
        <taxon>Spermatophyta</taxon>
        <taxon>Magnoliopsida</taxon>
        <taxon>eudicotyledons</taxon>
        <taxon>Gunneridae</taxon>
        <taxon>Pentapetalae</taxon>
        <taxon>rosids</taxon>
        <taxon>malvids</taxon>
        <taxon>Sapindales</taxon>
        <taxon>Rutaceae</taxon>
        <taxon>Aurantioideae</taxon>
        <taxon>Citrus</taxon>
    </lineage>
</organism>
<gene>
    <name evidence="1" type="ORF">WN944_010635</name>
</gene>
<accession>A0AAP0MRZ7</accession>